<comment type="caution">
    <text evidence="4">The sequence shown here is derived from an EMBL/GenBank/DDBJ whole genome shotgun (WGS) entry which is preliminary data.</text>
</comment>
<keyword evidence="5" id="KW-1185">Reference proteome</keyword>
<dbReference type="InterPro" id="IPR019871">
    <property type="entry name" value="DiNH2propionate_NH3-lyase_sub"/>
</dbReference>
<evidence type="ECO:0000259" key="3">
    <source>
        <dbReference type="Pfam" id="PF00291"/>
    </source>
</evidence>
<gene>
    <name evidence="4" type="ORF">EDD78_11117</name>
</gene>
<reference evidence="4 5" key="1">
    <citation type="submission" date="2019-03" db="EMBL/GenBank/DDBJ databases">
        <title>Genomic Encyclopedia of Type Strains, Phase IV (KMG-IV): sequencing the most valuable type-strain genomes for metagenomic binning, comparative biology and taxonomic classification.</title>
        <authorList>
            <person name="Goeker M."/>
        </authorList>
    </citation>
    <scope>NUCLEOTIDE SEQUENCE [LARGE SCALE GENOMIC DNA]</scope>
    <source>
        <strain evidence="4 5">DSM 100433</strain>
    </source>
</reference>
<dbReference type="Proteomes" id="UP000294682">
    <property type="component" value="Unassembled WGS sequence"/>
</dbReference>
<dbReference type="InterPro" id="IPR036052">
    <property type="entry name" value="TrpB-like_PALP_sf"/>
</dbReference>
<dbReference type="Pfam" id="PF00291">
    <property type="entry name" value="PALP"/>
    <property type="match status" value="1"/>
</dbReference>
<evidence type="ECO:0000313" key="4">
    <source>
        <dbReference type="EMBL" id="TCL42254.1"/>
    </source>
</evidence>
<dbReference type="PANTHER" id="PTHR42937">
    <property type="match status" value="1"/>
</dbReference>
<proteinExistence type="predicted"/>
<dbReference type="AlphaFoldDB" id="A0A9X8Y7G3"/>
<dbReference type="Gene3D" id="3.40.50.1100">
    <property type="match status" value="3"/>
</dbReference>
<comment type="cofactor">
    <cofactor evidence="1">
        <name>pyridoxal 5'-phosphate</name>
        <dbReference type="ChEBI" id="CHEBI:597326"/>
    </cofactor>
</comment>
<dbReference type="InterPro" id="IPR010081">
    <property type="entry name" value="DiNH2opropionate_NH3_lyase"/>
</dbReference>
<keyword evidence="2" id="KW-0663">Pyridoxal phosphate</keyword>
<dbReference type="EMBL" id="SLUK01000011">
    <property type="protein sequence ID" value="TCL42254.1"/>
    <property type="molecule type" value="Genomic_DNA"/>
</dbReference>
<dbReference type="NCBIfam" id="TIGR01747">
    <property type="entry name" value="diampropi_NH3ly"/>
    <property type="match status" value="1"/>
</dbReference>
<organism evidence="4 5">
    <name type="scientific">Harryflintia acetispora</name>
    <dbReference type="NCBI Taxonomy" id="1849041"/>
    <lineage>
        <taxon>Bacteria</taxon>
        <taxon>Bacillati</taxon>
        <taxon>Bacillota</taxon>
        <taxon>Clostridia</taxon>
        <taxon>Eubacteriales</taxon>
        <taxon>Oscillospiraceae</taxon>
        <taxon>Harryflintia</taxon>
    </lineage>
</organism>
<dbReference type="SUPFAM" id="SSF53686">
    <property type="entry name" value="Tryptophan synthase beta subunit-like PLP-dependent enzymes"/>
    <property type="match status" value="1"/>
</dbReference>
<dbReference type="NCBIfam" id="NF006058">
    <property type="entry name" value="PRK08206.1"/>
    <property type="match status" value="1"/>
</dbReference>
<evidence type="ECO:0000256" key="1">
    <source>
        <dbReference type="ARBA" id="ARBA00001933"/>
    </source>
</evidence>
<evidence type="ECO:0000313" key="5">
    <source>
        <dbReference type="Proteomes" id="UP000294682"/>
    </source>
</evidence>
<dbReference type="GO" id="GO:0008838">
    <property type="term" value="F:diaminopropionate ammonia-lyase activity"/>
    <property type="evidence" value="ECO:0007669"/>
    <property type="project" value="InterPro"/>
</dbReference>
<dbReference type="PANTHER" id="PTHR42937:SF1">
    <property type="entry name" value="DIAMINOPROPIONATE AMMONIA-LYASE"/>
    <property type="match status" value="1"/>
</dbReference>
<feature type="domain" description="Tryptophan synthase beta chain-like PALP" evidence="3">
    <location>
        <begin position="39"/>
        <end position="351"/>
    </location>
</feature>
<dbReference type="RefSeq" id="WP_132085018.1">
    <property type="nucleotide sequence ID" value="NZ_SLUK01000011.1"/>
</dbReference>
<dbReference type="FunFam" id="3.40.50.1100:FF:000033">
    <property type="entry name" value="Diaminopropionate ammonia-lyase"/>
    <property type="match status" value="1"/>
</dbReference>
<accession>A0A9X8Y7G3</accession>
<name>A0A9X8Y7G3_9FIRM</name>
<protein>
    <submittedName>
        <fullName evidence="4">Diaminopropionate ammonia-lyase</fullName>
    </submittedName>
</protein>
<sequence length="403" mass="44548">MTENFKCVSLQRKPGEKYPLDFLGEASAERVHSFHKSFDAYSPTPLRELQGLAGQLGLKSFYLKDESYRFGLNAFKVLGGSYAIGQYIANRLGEDIFALPYRRMISDEVRARLGEITFVTATDGNHGRGVAWTANQLHQRSVVLMPKGSAPERLHNIQAEGADASITDLNYDEAVRLANQMAEENGWVMVQDTAWEGYTDIPTWIMQGYTTMAYEAHQQLELIGEKPTHIFLQAGVGSLAGAVCGFFSSLYGEERPIITIVEPNQADCLYRTAEAGDGKLRFVTGDMDTIMAGLACGEPCTIGWNVLRDWADNFVSCPDYVAAKGMRTLGNPAGEDSRVVSGESGAVTTGLVAALMGDPELRWLKEKLKLDESSRVLCFSTEGDTDKENYRQIVWDGKYPSFH</sequence>
<dbReference type="NCBIfam" id="TIGR03528">
    <property type="entry name" value="2_3_DAP_am_ly"/>
    <property type="match status" value="1"/>
</dbReference>
<dbReference type="GO" id="GO:1901605">
    <property type="term" value="P:alpha-amino acid metabolic process"/>
    <property type="evidence" value="ECO:0007669"/>
    <property type="project" value="UniProtKB-ARBA"/>
</dbReference>
<dbReference type="GO" id="GO:0030170">
    <property type="term" value="F:pyridoxal phosphate binding"/>
    <property type="evidence" value="ECO:0007669"/>
    <property type="project" value="InterPro"/>
</dbReference>
<dbReference type="InterPro" id="IPR001926">
    <property type="entry name" value="TrpB-like_PALP"/>
</dbReference>
<evidence type="ECO:0000256" key="2">
    <source>
        <dbReference type="ARBA" id="ARBA00022898"/>
    </source>
</evidence>
<dbReference type="CDD" id="cd00640">
    <property type="entry name" value="Trp-synth-beta_II"/>
    <property type="match status" value="1"/>
</dbReference>